<dbReference type="Pfam" id="PF01590">
    <property type="entry name" value="GAF"/>
    <property type="match status" value="1"/>
</dbReference>
<dbReference type="RefSeq" id="WP_168606989.1">
    <property type="nucleotide sequence ID" value="NZ_CP038852.1"/>
</dbReference>
<dbReference type="EMBL" id="CP038852">
    <property type="protein sequence ID" value="QIZ21127.1"/>
    <property type="molecule type" value="Genomic_DNA"/>
</dbReference>
<sequence length="360" mass="40457">MSNLVSVEKEFSDLTKRRGFLPSLIDKDISDSWKRCISTGLDPLKNPKRTILTSKELEELKEKNEYIRRLVNPELELLYSQIAGTNFMVAYSDNTGSVMDTIYDKTCLRTDVGKIVIPGSIWREEIGGTNGLGQVVTLNKDSIVSGKEHFFDSHGKLSCFASPILNHEGKTIGIIDASTDVHSREQHTLALVKLATKSIETKLFLNQFNNELILSFHPRQEYLSTNSVGLLAINGDGFVVGSNSNARIMLHGLVTLKNENFNNIFTTSFSLIASELLQNKIMKISDHLGSSVFVIKSQNFKKKISKEIKIKNYACKKCKGSKFKEDRCILIKSTFLENRNISAVSRRLGVSRTTIYKHLQ</sequence>
<evidence type="ECO:0000313" key="2">
    <source>
        <dbReference type="EMBL" id="QIZ21127.1"/>
    </source>
</evidence>
<keyword evidence="3" id="KW-1185">Reference proteome</keyword>
<evidence type="ECO:0000259" key="1">
    <source>
        <dbReference type="Pfam" id="PF01590"/>
    </source>
</evidence>
<reference evidence="2 3" key="1">
    <citation type="journal article" date="2020" name="Nat. Microbiol.">
        <title>Lysogenic host-virus interactions in SAR11 marine bacteria.</title>
        <authorList>
            <person name="Morris R.M."/>
            <person name="Cain K.R."/>
            <person name="Hvorecny K.L."/>
            <person name="Kollman J.M."/>
        </authorList>
    </citation>
    <scope>NUCLEOTIDE SEQUENCE [LARGE SCALE GENOMIC DNA]</scope>
    <source>
        <strain evidence="2 3">NP1</strain>
    </source>
</reference>
<evidence type="ECO:0000313" key="3">
    <source>
        <dbReference type="Proteomes" id="UP000501094"/>
    </source>
</evidence>
<dbReference type="InterPro" id="IPR029016">
    <property type="entry name" value="GAF-like_dom_sf"/>
</dbReference>
<dbReference type="KEGG" id="peg:E5R92_04955"/>
<dbReference type="Gene3D" id="3.30.450.40">
    <property type="match status" value="1"/>
</dbReference>
<protein>
    <submittedName>
        <fullName evidence="2">Transcriptional regulator</fullName>
    </submittedName>
</protein>
<organism evidence="2 3">
    <name type="scientific">Candidatus Pelagibacter giovannonii</name>
    <dbReference type="NCBI Taxonomy" id="2563896"/>
    <lineage>
        <taxon>Bacteria</taxon>
        <taxon>Pseudomonadati</taxon>
        <taxon>Pseudomonadota</taxon>
        <taxon>Alphaproteobacteria</taxon>
        <taxon>Candidatus Pelagibacterales</taxon>
        <taxon>Candidatus Pelagibacteraceae</taxon>
        <taxon>Candidatus Pelagibacter</taxon>
    </lineage>
</organism>
<name>A0A6H1Q2H6_9PROT</name>
<accession>A0A6H1Q2H6</accession>
<proteinExistence type="predicted"/>
<dbReference type="AlphaFoldDB" id="A0A6H1Q2H6"/>
<gene>
    <name evidence="2" type="ORF">E5R92_04955</name>
</gene>
<dbReference type="InterPro" id="IPR003018">
    <property type="entry name" value="GAF"/>
</dbReference>
<feature type="domain" description="GAF" evidence="1">
    <location>
        <begin position="91"/>
        <end position="199"/>
    </location>
</feature>
<dbReference type="Proteomes" id="UP000501094">
    <property type="component" value="Chromosome"/>
</dbReference>